<proteinExistence type="predicted"/>
<keyword evidence="5" id="KW-0378">Hydrolase</keyword>
<dbReference type="InterPro" id="IPR006311">
    <property type="entry name" value="TAT_signal"/>
</dbReference>
<comment type="caution">
    <text evidence="5">The sequence shown here is derived from an EMBL/GenBank/DDBJ whole genome shotgun (WGS) entry which is preliminary data.</text>
</comment>
<feature type="region of interest" description="Disordered" evidence="1">
    <location>
        <begin position="115"/>
        <end position="153"/>
    </location>
</feature>
<dbReference type="GO" id="GO:0008237">
    <property type="term" value="F:metallopeptidase activity"/>
    <property type="evidence" value="ECO:0007669"/>
    <property type="project" value="UniProtKB-KW"/>
</dbReference>
<keyword evidence="6" id="KW-1185">Reference proteome</keyword>
<dbReference type="NCBIfam" id="TIGR03296">
    <property type="entry name" value="M6dom_TIGR03296"/>
    <property type="match status" value="1"/>
</dbReference>
<dbReference type="PANTHER" id="PTHR41775">
    <property type="entry name" value="SECRETED PROTEIN-RELATED"/>
    <property type="match status" value="1"/>
</dbReference>
<dbReference type="Pfam" id="PF20773">
    <property type="entry name" value="InhA-like_MAM"/>
    <property type="match status" value="1"/>
</dbReference>
<organism evidence="5 6">
    <name type="scientific">Agromyces agglutinans</name>
    <dbReference type="NCBI Taxonomy" id="2662258"/>
    <lineage>
        <taxon>Bacteria</taxon>
        <taxon>Bacillati</taxon>
        <taxon>Actinomycetota</taxon>
        <taxon>Actinomycetes</taxon>
        <taxon>Micrococcales</taxon>
        <taxon>Microbacteriaceae</taxon>
        <taxon>Agromyces</taxon>
    </lineage>
</organism>
<gene>
    <name evidence="5" type="ORF">GE115_08270</name>
</gene>
<feature type="compositionally biased region" description="Basic residues" evidence="1">
    <location>
        <begin position="140"/>
        <end position="149"/>
    </location>
</feature>
<feature type="domain" description="Immune inhibitor A-like metallopeptidase VEG" evidence="4">
    <location>
        <begin position="719"/>
        <end position="869"/>
    </location>
</feature>
<evidence type="ECO:0000256" key="2">
    <source>
        <dbReference type="SAM" id="SignalP"/>
    </source>
</evidence>
<evidence type="ECO:0000313" key="5">
    <source>
        <dbReference type="EMBL" id="MRG59862.1"/>
    </source>
</evidence>
<keyword evidence="2" id="KW-0732">Signal</keyword>
<protein>
    <submittedName>
        <fullName evidence="5">M6 family metalloprotease domain-containing protein</fullName>
    </submittedName>
</protein>
<feature type="compositionally biased region" description="Basic and acidic residues" evidence="1">
    <location>
        <begin position="118"/>
        <end position="139"/>
    </location>
</feature>
<dbReference type="EMBL" id="WJIF01000003">
    <property type="protein sequence ID" value="MRG59862.1"/>
    <property type="molecule type" value="Genomic_DNA"/>
</dbReference>
<dbReference type="SUPFAM" id="SSF55486">
    <property type="entry name" value="Metalloproteases ('zincins'), catalytic domain"/>
    <property type="match status" value="1"/>
</dbReference>
<evidence type="ECO:0000313" key="6">
    <source>
        <dbReference type="Proteomes" id="UP000431080"/>
    </source>
</evidence>
<feature type="domain" description="Peptidase M6-like" evidence="3">
    <location>
        <begin position="152"/>
        <end position="479"/>
    </location>
</feature>
<dbReference type="PROSITE" id="PS51318">
    <property type="entry name" value="TAT"/>
    <property type="match status" value="1"/>
</dbReference>
<accession>A0A6I2F5E7</accession>
<dbReference type="InterPro" id="IPR048665">
    <property type="entry name" value="InhA-like_VEG"/>
</dbReference>
<dbReference type="Pfam" id="PF20774">
    <property type="entry name" value="InhA-like_VEG"/>
    <property type="match status" value="1"/>
</dbReference>
<dbReference type="AlphaFoldDB" id="A0A6I2F5E7"/>
<feature type="chain" id="PRO_5039466681" evidence="2">
    <location>
        <begin position="34"/>
        <end position="966"/>
    </location>
</feature>
<evidence type="ECO:0000259" key="3">
    <source>
        <dbReference type="Pfam" id="PF05547"/>
    </source>
</evidence>
<evidence type="ECO:0000259" key="4">
    <source>
        <dbReference type="Pfam" id="PF20774"/>
    </source>
</evidence>
<dbReference type="PANTHER" id="PTHR41775:SF1">
    <property type="entry name" value="PEPTIDASE M6-LIKE DOMAIN-CONTAINING PROTEIN"/>
    <property type="match status" value="1"/>
</dbReference>
<dbReference type="Proteomes" id="UP000431080">
    <property type="component" value="Unassembled WGS sequence"/>
</dbReference>
<name>A0A6I2F5E7_9MICO</name>
<keyword evidence="5" id="KW-0482">Metalloprotease</keyword>
<keyword evidence="5" id="KW-0645">Protease</keyword>
<evidence type="ECO:0000256" key="1">
    <source>
        <dbReference type="SAM" id="MobiDB-lite"/>
    </source>
</evidence>
<dbReference type="GO" id="GO:0006508">
    <property type="term" value="P:proteolysis"/>
    <property type="evidence" value="ECO:0007669"/>
    <property type="project" value="UniProtKB-KW"/>
</dbReference>
<feature type="signal peptide" evidence="2">
    <location>
        <begin position="1"/>
        <end position="33"/>
    </location>
</feature>
<dbReference type="Pfam" id="PF05547">
    <property type="entry name" value="Peptidase_M6"/>
    <property type="match status" value="1"/>
</dbReference>
<dbReference type="Gene3D" id="2.60.120.260">
    <property type="entry name" value="Galactose-binding domain-like"/>
    <property type="match status" value="1"/>
</dbReference>
<sequence length="966" mass="104179">MSHRTPRARRRVLASIPLIALAAGGLTAFSASAATAAPAPYSAPVIADDEYYMNYVAPRAEAAFGTDEEALFDIHGNKLTGDGAPDVGAALEAAEAIDEKFAQGNPQAAEGLAMLESESIRSGKSPKELRKERGHDHGKGHGKKPKKPNYKQADETQEAKLLTILVEFEENANDDFSDLYVPTEWGATTCMPGSVQNGPLHNNIPNPADYELEDNNSMWVPDFSSEHYNTMLFTEEGITERVRTDLTGPDGKPGFDISGYTMKNMYEEMSHGAYTVTGEATPWIKVPHSEAYYGATVCHLNDEGVYEAGPMQDMQGHPDNPLGPGQLPIDAVAALAEAQPDFPWADYDIEDQGDRDEDGNVLEPDGVIDHVVLVHAGEDKSGGGGAETTYALWAHSSAVAGGASIPGTDLKLSNYIVQPEDSGVGVFAHEYGHDLGLPDLYDTSGAGDSDVDFWDLMSSGSHSGPIFQSMPTHMGLWDKWVLGWADPLEVNPGDDELTVKVGQNSRPLKGTEDGVKINLPDKVVTLAEPHSGENMWYTGADQDWGDIRLSRTIDVPNAADAKFWMWNDYVIEEDWDFGFVEVSTDGGATWTEHKVYDEAGTLVSTDDGYADPNGNMATFGTAEGAPKQYGLTASSHGWRHDYIDVSAYAGQTVDIRLRLATDAAYQDRGWFVDDLAVTGGGTTVWSDDVEQGDNGWTTEVTSFTTTTGPGWRQDTGTSTNAQYYLVEWRNFDGFDEGLKHAYNSVYQEGAWKVEKLAYNAPGMLVWYRDTTYGNSNQITANETALPSYGAKGGLLIVDSHFNPLQRTGAAADVDPSTLNVMPSRAQSSNAAFGLTKTYPFTECIVDAALTEYCTEIGQLDPVSTFTDDQGWVPGFALNEATGQLFYRDRDASTVVPSVGNAQYTTPLYDLQGNRLPAYDGEDIGLGPFGSGNPADSGVGYGTVVSVKKAMKGNTSALISIVPPTAG</sequence>
<reference evidence="5 6" key="1">
    <citation type="submission" date="2019-10" db="EMBL/GenBank/DDBJ databases">
        <authorList>
            <person name="Nie G."/>
            <person name="Ming H."/>
            <person name="Yi B."/>
        </authorList>
    </citation>
    <scope>NUCLEOTIDE SEQUENCE [LARGE SCALE GENOMIC DNA]</scope>
    <source>
        <strain evidence="5 6">CFH 90414</strain>
    </source>
</reference>
<dbReference type="InterPro" id="IPR008757">
    <property type="entry name" value="Peptidase_M6-like_domain"/>
</dbReference>